<accession>A0A7Y0ERR4</accession>
<reference evidence="2 3" key="1">
    <citation type="submission" date="2020-02" db="EMBL/GenBank/DDBJ databases">
        <title>Characterization of phylogenetic diversity of novel bifidobacterial species isolated in Czech ZOOs.</title>
        <authorList>
            <person name="Lugli G.A."/>
            <person name="Vera N.B."/>
            <person name="Ventura M."/>
        </authorList>
    </citation>
    <scope>NUCLEOTIDE SEQUENCE [LARGE SCALE GENOMIC DNA]</scope>
    <source>
        <strain evidence="2 3">DSM 109957</strain>
    </source>
</reference>
<organism evidence="2 3">
    <name type="scientific">Bifidobacterium oedipodis</name>
    <dbReference type="NCBI Taxonomy" id="2675322"/>
    <lineage>
        <taxon>Bacteria</taxon>
        <taxon>Bacillati</taxon>
        <taxon>Actinomycetota</taxon>
        <taxon>Actinomycetes</taxon>
        <taxon>Bifidobacteriales</taxon>
        <taxon>Bifidobacteriaceae</taxon>
        <taxon>Bifidobacterium</taxon>
    </lineage>
</organism>
<keyword evidence="1" id="KW-0732">Signal</keyword>
<feature type="signal peptide" evidence="1">
    <location>
        <begin position="1"/>
        <end position="24"/>
    </location>
</feature>
<name>A0A7Y0ERR4_9BIFI</name>
<sequence length="181" mass="19741">MTVSKRILSIAIAAAMTLSLTSCGKEQQAPDFSNLGYVAELTTMENYYHNTAELSQDGSWFFSHGYKKAWIEYSGIIRLDINASKVTVKSKGKQGDSSVYVITIPQAQIIGQPDVDEDSFSTPLMETGFLTDITASDQTSMYDTAQQEMLKTAQADDTLFSQAACAPKTSSNNTYAPCAKQ</sequence>
<dbReference type="AlphaFoldDB" id="A0A7Y0ERR4"/>
<protein>
    <recommendedName>
        <fullName evidence="4">Lipoprotein</fullName>
    </recommendedName>
</protein>
<evidence type="ECO:0008006" key="4">
    <source>
        <dbReference type="Google" id="ProtNLM"/>
    </source>
</evidence>
<feature type="chain" id="PRO_5039607398" description="Lipoprotein" evidence="1">
    <location>
        <begin position="25"/>
        <end position="181"/>
    </location>
</feature>
<evidence type="ECO:0000256" key="1">
    <source>
        <dbReference type="SAM" id="SignalP"/>
    </source>
</evidence>
<keyword evidence="3" id="KW-1185">Reference proteome</keyword>
<dbReference type="InterPro" id="IPR025324">
    <property type="entry name" value="DUF4230"/>
</dbReference>
<evidence type="ECO:0000313" key="3">
    <source>
        <dbReference type="Proteomes" id="UP000532194"/>
    </source>
</evidence>
<dbReference type="PROSITE" id="PS51257">
    <property type="entry name" value="PROKAR_LIPOPROTEIN"/>
    <property type="match status" value="1"/>
</dbReference>
<gene>
    <name evidence="2" type="ORF">G1C95_2403</name>
</gene>
<evidence type="ECO:0000313" key="2">
    <source>
        <dbReference type="EMBL" id="NMM95215.1"/>
    </source>
</evidence>
<dbReference type="Proteomes" id="UP000532194">
    <property type="component" value="Unassembled WGS sequence"/>
</dbReference>
<comment type="caution">
    <text evidence="2">The sequence shown here is derived from an EMBL/GenBank/DDBJ whole genome shotgun (WGS) entry which is preliminary data.</text>
</comment>
<dbReference type="RefSeq" id="WP_240947564.1">
    <property type="nucleotide sequence ID" value="NZ_JAAIII010000011.1"/>
</dbReference>
<proteinExistence type="predicted"/>
<dbReference type="EMBL" id="JAAIII010000011">
    <property type="protein sequence ID" value="NMM95215.1"/>
    <property type="molecule type" value="Genomic_DNA"/>
</dbReference>
<dbReference type="Pfam" id="PF14014">
    <property type="entry name" value="DUF4230"/>
    <property type="match status" value="1"/>
</dbReference>